<accession>A0ABY0QHM9</accession>
<keyword evidence="4" id="KW-1185">Reference proteome</keyword>
<dbReference type="EMBL" id="LT629693">
    <property type="protein sequence ID" value="SDK38669.1"/>
    <property type="molecule type" value="Genomic_DNA"/>
</dbReference>
<evidence type="ECO:0000256" key="1">
    <source>
        <dbReference type="SAM" id="SignalP"/>
    </source>
</evidence>
<evidence type="ECO:0000313" key="3">
    <source>
        <dbReference type="EMBL" id="SDK46669.1"/>
    </source>
</evidence>
<evidence type="ECO:0000313" key="2">
    <source>
        <dbReference type="EMBL" id="SDK38669.1"/>
    </source>
</evidence>
<dbReference type="Proteomes" id="UP000198803">
    <property type="component" value="Chromosome I"/>
</dbReference>
<sequence>MQRKMKLAIMIVLTSLSVTDARALVRIGPAAQAEAVTDAAYNHSVFTEVMNAANFCPLMVDMKKWDEKMPAGVMAIVKAFNVTEQGDAWYGKRSDEFQANPAKECAEAEKTYGPAGMRLMKRK</sequence>
<protein>
    <submittedName>
        <fullName evidence="3">Uncharacterized protein</fullName>
    </submittedName>
</protein>
<dbReference type="EMBL" id="LT629693">
    <property type="protein sequence ID" value="SDK46669.1"/>
    <property type="molecule type" value="Genomic_DNA"/>
</dbReference>
<dbReference type="RefSeq" id="WP_091977017.1">
    <property type="nucleotide sequence ID" value="NZ_LT629693.1"/>
</dbReference>
<feature type="chain" id="PRO_5045034077" evidence="1">
    <location>
        <begin position="24"/>
        <end position="123"/>
    </location>
</feature>
<proteinExistence type="predicted"/>
<organism evidence="3 4">
    <name type="scientific">Bradyrhizobium ottawaense</name>
    <dbReference type="NCBI Taxonomy" id="931866"/>
    <lineage>
        <taxon>Bacteria</taxon>
        <taxon>Pseudomonadati</taxon>
        <taxon>Pseudomonadota</taxon>
        <taxon>Alphaproteobacteria</taxon>
        <taxon>Hyphomicrobiales</taxon>
        <taxon>Nitrobacteraceae</taxon>
        <taxon>Bradyrhizobium</taxon>
    </lineage>
</organism>
<keyword evidence="1" id="KW-0732">Signal</keyword>
<feature type="signal peptide" evidence="1">
    <location>
        <begin position="1"/>
        <end position="23"/>
    </location>
</feature>
<evidence type="ECO:0000313" key="4">
    <source>
        <dbReference type="Proteomes" id="UP000198803"/>
    </source>
</evidence>
<reference evidence="3 4" key="1">
    <citation type="submission" date="2016-10" db="EMBL/GenBank/DDBJ databases">
        <authorList>
            <person name="Varghese N."/>
            <person name="Submissions S."/>
        </authorList>
    </citation>
    <scope>NUCLEOTIDE SEQUENCE [LARGE SCALE GENOMIC DNA]</scope>
    <source>
        <strain evidence="3 4">GAS524</strain>
    </source>
</reference>
<gene>
    <name evidence="2" type="ORF">SAMN05444163_7990</name>
    <name evidence="3" type="ORF">SAMN05444163_8183</name>
</gene>
<name>A0ABY0QHM9_9BRAD</name>